<evidence type="ECO:0000313" key="1">
    <source>
        <dbReference type="EMBL" id="PIP23649.1"/>
    </source>
</evidence>
<dbReference type="Proteomes" id="UP000230273">
    <property type="component" value="Unassembled WGS sequence"/>
</dbReference>
<name>A0A2G9YWT8_9BACT</name>
<dbReference type="EMBL" id="PCRP01000033">
    <property type="protein sequence ID" value="PIP23649.1"/>
    <property type="molecule type" value="Genomic_DNA"/>
</dbReference>
<comment type="caution">
    <text evidence="1">The sequence shown here is derived from an EMBL/GenBank/DDBJ whole genome shotgun (WGS) entry which is preliminary data.</text>
</comment>
<protein>
    <submittedName>
        <fullName evidence="1">Uncharacterized protein</fullName>
    </submittedName>
</protein>
<accession>A0A2G9YWT8</accession>
<organism evidence="1 2">
    <name type="scientific">Candidatus Nealsonbacteria bacterium CG23_combo_of_CG06-09_8_20_14_all_38_19</name>
    <dbReference type="NCBI Taxonomy" id="1974721"/>
    <lineage>
        <taxon>Bacteria</taxon>
        <taxon>Candidatus Nealsoniibacteriota</taxon>
    </lineage>
</organism>
<gene>
    <name evidence="1" type="ORF">COX36_02160</name>
</gene>
<dbReference type="AlphaFoldDB" id="A0A2G9YWT8"/>
<proteinExistence type="predicted"/>
<evidence type="ECO:0000313" key="2">
    <source>
        <dbReference type="Proteomes" id="UP000230273"/>
    </source>
</evidence>
<sequence>MADLQNSPPNSQRLLNKQPKCPFFGLAPLLSSSATYQVFIKSEGRICPLVENFPSECTTEEADWNKCKFSAEEYEEKVKAFCKFSVWDGNNKPKGKCFGPPMSFREWTNRVMGQNENSK</sequence>
<reference evidence="1 2" key="1">
    <citation type="submission" date="2017-09" db="EMBL/GenBank/DDBJ databases">
        <title>Depth-based differentiation of microbial function through sediment-hosted aquifers and enrichment of novel symbionts in the deep terrestrial subsurface.</title>
        <authorList>
            <person name="Probst A.J."/>
            <person name="Ladd B."/>
            <person name="Jarett J.K."/>
            <person name="Geller-Mcgrath D.E."/>
            <person name="Sieber C.M."/>
            <person name="Emerson J.B."/>
            <person name="Anantharaman K."/>
            <person name="Thomas B.C."/>
            <person name="Malmstrom R."/>
            <person name="Stieglmeier M."/>
            <person name="Klingl A."/>
            <person name="Woyke T."/>
            <person name="Ryan C.M."/>
            <person name="Banfield J.F."/>
        </authorList>
    </citation>
    <scope>NUCLEOTIDE SEQUENCE [LARGE SCALE GENOMIC DNA]</scope>
    <source>
        <strain evidence="1">CG23_combo_of_CG06-09_8_20_14_all_38_19</strain>
    </source>
</reference>